<feature type="transmembrane region" description="Helical" evidence="10">
    <location>
        <begin position="90"/>
        <end position="115"/>
    </location>
</feature>
<dbReference type="GO" id="GO:0015297">
    <property type="term" value="F:antiporter activity"/>
    <property type="evidence" value="ECO:0007669"/>
    <property type="project" value="UniProtKB-KW"/>
</dbReference>
<sequence length="483" mass="52058">MTSRFFDENVLRSLRESWALGWPMILIMFFQFLIGFTDVFVAGYLGTDVLAAVGYVGQLYWTLMILANGLNVGTVSMVSQAYGAKSCEGVGTIGANSLLVGICVAGAITLFSQLFPDVIVKLAGMPPEIQTIAENFLRIFSLVLIPTYVMILSSGVLRSSGRVRITMVNSFVASSVNVALDLVLAFGYGPIPAMGYIGIAWATALSTTLGMCLNLLFVMRGAYAISFGAIFRPLTPCLRNLLKLGIPTVLQQTSWNVGTLVVYHLVGNIRSGEITALAAMTAGVRVEAVIFLPIFALNMAAAVLTGNRIGAGDIVGAQRGARVAAWLCLFIILVPAALIFAFAPEVASWLAHDQPVLEEMVRYLRINMLGTPFLAVGITLAGAIQGAGDTYGSMKIIVTGMWLLRIPFILATIYVFGVGPAGVWWAMTCSMVFMCGLFIKRFSRGEWTTASRDKTQNKLLWEACLPGEGLVETHSGNKEDREP</sequence>
<reference evidence="11" key="1">
    <citation type="journal article" date="2020" name="mSystems">
        <title>Genome- and Community-Level Interaction Insights into Carbon Utilization and Element Cycling Functions of Hydrothermarchaeota in Hydrothermal Sediment.</title>
        <authorList>
            <person name="Zhou Z."/>
            <person name="Liu Y."/>
            <person name="Xu W."/>
            <person name="Pan J."/>
            <person name="Luo Z.H."/>
            <person name="Li M."/>
        </authorList>
    </citation>
    <scope>NUCLEOTIDE SEQUENCE [LARGE SCALE GENOMIC DNA]</scope>
    <source>
        <strain evidence="11">SpSt-769</strain>
    </source>
</reference>
<dbReference type="AlphaFoldDB" id="A0A7C4EW71"/>
<dbReference type="GO" id="GO:0006811">
    <property type="term" value="P:monoatomic ion transport"/>
    <property type="evidence" value="ECO:0007669"/>
    <property type="project" value="UniProtKB-KW"/>
</dbReference>
<keyword evidence="5 10" id="KW-0812">Transmembrane</keyword>
<organism evidence="11">
    <name type="scientific">Desulfomonile tiedjei</name>
    <dbReference type="NCBI Taxonomy" id="2358"/>
    <lineage>
        <taxon>Bacteria</taxon>
        <taxon>Pseudomonadati</taxon>
        <taxon>Thermodesulfobacteriota</taxon>
        <taxon>Desulfomonilia</taxon>
        <taxon>Desulfomonilales</taxon>
        <taxon>Desulfomonilaceae</taxon>
        <taxon>Desulfomonile</taxon>
    </lineage>
</organism>
<evidence type="ECO:0000256" key="8">
    <source>
        <dbReference type="ARBA" id="ARBA00023136"/>
    </source>
</evidence>
<dbReference type="InterPro" id="IPR002528">
    <property type="entry name" value="MATE_fam"/>
</dbReference>
<evidence type="ECO:0000256" key="1">
    <source>
        <dbReference type="ARBA" id="ARBA00004651"/>
    </source>
</evidence>
<keyword evidence="7" id="KW-0406">Ion transport</keyword>
<evidence type="ECO:0000256" key="9">
    <source>
        <dbReference type="ARBA" id="ARBA00031636"/>
    </source>
</evidence>
<dbReference type="PIRSF" id="PIRSF006603">
    <property type="entry name" value="DinF"/>
    <property type="match status" value="1"/>
</dbReference>
<evidence type="ECO:0000256" key="7">
    <source>
        <dbReference type="ARBA" id="ARBA00023065"/>
    </source>
</evidence>
<dbReference type="EMBL" id="DTGT01000345">
    <property type="protein sequence ID" value="HGH61754.1"/>
    <property type="molecule type" value="Genomic_DNA"/>
</dbReference>
<dbReference type="InterPro" id="IPR050222">
    <property type="entry name" value="MATE_MdtK"/>
</dbReference>
<evidence type="ECO:0000256" key="5">
    <source>
        <dbReference type="ARBA" id="ARBA00022692"/>
    </source>
</evidence>
<name>A0A7C4EW71_9BACT</name>
<protein>
    <recommendedName>
        <fullName evidence="9">Multidrug-efflux transporter</fullName>
    </recommendedName>
</protein>
<dbReference type="GO" id="GO:0005886">
    <property type="term" value="C:plasma membrane"/>
    <property type="evidence" value="ECO:0007669"/>
    <property type="project" value="UniProtKB-SubCell"/>
</dbReference>
<dbReference type="NCBIfam" id="TIGR00797">
    <property type="entry name" value="matE"/>
    <property type="match status" value="1"/>
</dbReference>
<evidence type="ECO:0000256" key="2">
    <source>
        <dbReference type="ARBA" id="ARBA00022448"/>
    </source>
</evidence>
<dbReference type="InterPro" id="IPR048279">
    <property type="entry name" value="MdtK-like"/>
</dbReference>
<keyword evidence="8 10" id="KW-0472">Membrane</keyword>
<evidence type="ECO:0000256" key="4">
    <source>
        <dbReference type="ARBA" id="ARBA00022475"/>
    </source>
</evidence>
<evidence type="ECO:0000256" key="6">
    <source>
        <dbReference type="ARBA" id="ARBA00022989"/>
    </source>
</evidence>
<accession>A0A7C4EW71</accession>
<feature type="transmembrane region" description="Helical" evidence="10">
    <location>
        <begin position="194"/>
        <end position="217"/>
    </location>
</feature>
<feature type="transmembrane region" description="Helical" evidence="10">
    <location>
        <begin position="323"/>
        <end position="343"/>
    </location>
</feature>
<feature type="transmembrane region" description="Helical" evidence="10">
    <location>
        <begin position="20"/>
        <end position="46"/>
    </location>
</feature>
<dbReference type="Pfam" id="PF01554">
    <property type="entry name" value="MatE"/>
    <property type="match status" value="2"/>
</dbReference>
<feature type="transmembrane region" description="Helical" evidence="10">
    <location>
        <begin position="396"/>
        <end position="416"/>
    </location>
</feature>
<feature type="transmembrane region" description="Helical" evidence="10">
    <location>
        <begin position="168"/>
        <end position="188"/>
    </location>
</feature>
<dbReference type="PANTHER" id="PTHR43298">
    <property type="entry name" value="MULTIDRUG RESISTANCE PROTEIN NORM-RELATED"/>
    <property type="match status" value="1"/>
</dbReference>
<dbReference type="CDD" id="cd13137">
    <property type="entry name" value="MATE_NorM_like"/>
    <property type="match status" value="1"/>
</dbReference>
<evidence type="ECO:0000256" key="3">
    <source>
        <dbReference type="ARBA" id="ARBA00022449"/>
    </source>
</evidence>
<keyword evidence="6 10" id="KW-1133">Transmembrane helix</keyword>
<evidence type="ECO:0000313" key="11">
    <source>
        <dbReference type="EMBL" id="HGH61754.1"/>
    </source>
</evidence>
<keyword evidence="3" id="KW-0050">Antiport</keyword>
<keyword evidence="4" id="KW-1003">Cell membrane</keyword>
<feature type="transmembrane region" description="Helical" evidence="10">
    <location>
        <begin position="363"/>
        <end position="384"/>
    </location>
</feature>
<proteinExistence type="predicted"/>
<dbReference type="GO" id="GO:0042910">
    <property type="term" value="F:xenobiotic transmembrane transporter activity"/>
    <property type="evidence" value="ECO:0007669"/>
    <property type="project" value="InterPro"/>
</dbReference>
<feature type="transmembrane region" description="Helical" evidence="10">
    <location>
        <begin position="135"/>
        <end position="156"/>
    </location>
</feature>
<comment type="subcellular location">
    <subcellularLocation>
        <location evidence="1">Cell membrane</location>
        <topology evidence="1">Multi-pass membrane protein</topology>
    </subcellularLocation>
</comment>
<evidence type="ECO:0000256" key="10">
    <source>
        <dbReference type="SAM" id="Phobius"/>
    </source>
</evidence>
<dbReference type="PANTHER" id="PTHR43298:SF2">
    <property type="entry name" value="FMN_FAD EXPORTER YEEO-RELATED"/>
    <property type="match status" value="1"/>
</dbReference>
<gene>
    <name evidence="11" type="ORF">ENV54_10695</name>
</gene>
<feature type="transmembrane region" description="Helical" evidence="10">
    <location>
        <begin position="58"/>
        <end position="78"/>
    </location>
</feature>
<keyword evidence="2" id="KW-0813">Transport</keyword>
<comment type="caution">
    <text evidence="11">The sequence shown here is derived from an EMBL/GenBank/DDBJ whole genome shotgun (WGS) entry which is preliminary data.</text>
</comment>